<feature type="domain" description="RSE1/DDB1/CPSF1 second beta-propeller" evidence="1">
    <location>
        <begin position="553"/>
        <end position="940"/>
    </location>
</feature>
<dbReference type="InterPro" id="IPR058543">
    <property type="entry name" value="Beta-prop_RSE1/DDB1/CPSF1_2nd"/>
</dbReference>
<gene>
    <name evidence="2" type="ORF">KP509_37G057500</name>
</gene>
<accession>A0A8T2QAI4</accession>
<reference evidence="2" key="1">
    <citation type="submission" date="2021-08" db="EMBL/GenBank/DDBJ databases">
        <title>WGS assembly of Ceratopteris richardii.</title>
        <authorList>
            <person name="Marchant D.B."/>
            <person name="Chen G."/>
            <person name="Jenkins J."/>
            <person name="Shu S."/>
            <person name="Leebens-Mack J."/>
            <person name="Grimwood J."/>
            <person name="Schmutz J."/>
            <person name="Soltis P."/>
            <person name="Soltis D."/>
            <person name="Chen Z.-H."/>
        </authorList>
    </citation>
    <scope>NUCLEOTIDE SEQUENCE</scope>
    <source>
        <strain evidence="2">Whitten #5841</strain>
        <tissue evidence="2">Leaf</tissue>
    </source>
</reference>
<keyword evidence="3" id="KW-1185">Reference proteome</keyword>
<dbReference type="EMBL" id="CM035442">
    <property type="protein sequence ID" value="KAH7280241.1"/>
    <property type="molecule type" value="Genomic_DNA"/>
</dbReference>
<dbReference type="Proteomes" id="UP000825935">
    <property type="component" value="Chromosome 37"/>
</dbReference>
<evidence type="ECO:0000259" key="1">
    <source>
        <dbReference type="Pfam" id="PF23726"/>
    </source>
</evidence>
<comment type="caution">
    <text evidence="2">The sequence shown here is derived from an EMBL/GenBank/DDBJ whole genome shotgun (WGS) entry which is preliminary data.</text>
</comment>
<dbReference type="Pfam" id="PF23726">
    <property type="entry name" value="Beta-prop_RSE1_2nd"/>
    <property type="match status" value="1"/>
</dbReference>
<organism evidence="2 3">
    <name type="scientific">Ceratopteris richardii</name>
    <name type="common">Triangle waterfern</name>
    <dbReference type="NCBI Taxonomy" id="49495"/>
    <lineage>
        <taxon>Eukaryota</taxon>
        <taxon>Viridiplantae</taxon>
        <taxon>Streptophyta</taxon>
        <taxon>Embryophyta</taxon>
        <taxon>Tracheophyta</taxon>
        <taxon>Polypodiopsida</taxon>
        <taxon>Polypodiidae</taxon>
        <taxon>Polypodiales</taxon>
        <taxon>Pteridineae</taxon>
        <taxon>Pteridaceae</taxon>
        <taxon>Parkerioideae</taxon>
        <taxon>Ceratopteris</taxon>
    </lineage>
</organism>
<dbReference type="PANTHER" id="PTHR10644">
    <property type="entry name" value="DNA REPAIR/RNA PROCESSING CPSF FAMILY"/>
    <property type="match status" value="1"/>
</dbReference>
<evidence type="ECO:0000313" key="2">
    <source>
        <dbReference type="EMBL" id="KAH7280241.1"/>
    </source>
</evidence>
<protein>
    <recommendedName>
        <fullName evidence="1">RSE1/DDB1/CPSF1 second beta-propeller domain-containing protein</fullName>
    </recommendedName>
</protein>
<dbReference type="InterPro" id="IPR015943">
    <property type="entry name" value="WD40/YVTN_repeat-like_dom_sf"/>
</dbReference>
<dbReference type="Gene3D" id="2.130.10.10">
    <property type="entry name" value="YVTN repeat-like/Quinoprotein amine dehydrogenase"/>
    <property type="match status" value="2"/>
</dbReference>
<dbReference type="InterPro" id="IPR050358">
    <property type="entry name" value="RSE1/DDB1/CFT1"/>
</dbReference>
<name>A0A8T2QAI4_CERRI</name>
<proteinExistence type="predicted"/>
<evidence type="ECO:0000313" key="3">
    <source>
        <dbReference type="Proteomes" id="UP000825935"/>
    </source>
</evidence>
<dbReference type="OrthoDB" id="1927417at2759"/>
<sequence length="1348" mass="148990">MELHYEQMKAGSLITAACVGYITSAKSSQLVLCKQLTVEVWDLKDNNLRQAATIELSLPVIDCVVLQCPQVFTELLPGSNQKEHPSHNGFGHLDSLLVVNNHGTIMILRWDATAGKLTKCPPSEISEDSWINLSMMITETNISKPFFMPSNVSIKRSYAQDMQLGVSIVAVCSFENIIQLVCVSWEMRHQIDDSCTCSSSASKIKELSRITHNLKIHFLKVPNEIALISDVTPSQRTLSILGLCFMGDNTSDCRSLNASALDFKGRPLLVILSASKGLCQNILSLDCFAADLNDKQLGYGPWKMRNLHPTTNLLIPWKYYDTPEGEIIEDRRGANVPLKIGVLLVSSVAITLIKADGKRCSSMVSLKGIPACCDVCNNFRMVIADTCSTMYILDGGDWSNIKMQIILFDYPLSVPQVVHCFNYGGISGSETVSIFVCGEGGDIHIFGLLGKTIAKAGQSSCTIESENFVTAETLWSSMVYDTFGGNNVGKKEKLQDHDFQLSGATPVHDSLLLCDDDCSSNCQLLLACGNSPNGTLCRVTLAFQSVVDEVYDVQIHSLPKILTFTLNMNHPNKVHIVLSYEVQDASELLEWTETGLASCFMEGFDADHQTLAIEMIHSKLIVQVTSKSVRLFEGEGLFISEWLPSTVFQGSTDKRLSDKPSRISAAAMNSKGIALAAMRNLYTLDVDVNGCFRVLGSRFHQYEVSTIGVCLLQESIPRNDETCHFGGLDLVIVGEWVSNMACLLTWPDMKGIVRVDCGSLGSMRSIAIADVGGLQYLFLGSTAGDLYFLNLIVQYVRNEEIGKGNADYFTSEEDEGLEILAAAKTERDYFMIVDNMQRNLKVTVMGRSSFKVGSSEVFVRTGRFFGSKSPQVRTVSSSPSAFIYAYTSENSAVAFRENKTLGAYTVHGTGYSAISTTSFHSERFPYSLISVCRNGNLIISHLDTSPKLCWDTVHLDGKPSLLAYHKGNDSAIVSCQGHNSAWLSFFQVRNLKHVLTVPLGEDCRNTLLGVMEFSYSPSVGRVPECCLIIGSNNYNNPVGSLSFIGYQSFNPGERKMQYEAHLIAKHDTETPFFCFCILLGGANQWLFTDHEDKLMSRLPLQHTKMDTAPVLAVGGFGKVILYCISFKQEQTHPCNREMYPRKILEFPSLGRSYVTALAPTCENTLLVLEELFGVSIFLLHANLIAVPLSVHHFHNPIQAVCLLSSTELVMAVHSEGIKLMMRNVDEELAYQIERLSMEDFNQKRRDEESGRHSVDARALIREEIEEKTISPMPVLQNSANISLPYTANTLISGKLGISIRSYPCMIDEVLPTDCKSVIVVTQFGEIGILKVVNGMSMHIEPNQKLESI</sequence>
<dbReference type="OMA" id="TEANDCC"/>